<comment type="caution">
    <text evidence="2">The sequence shown here is derived from an EMBL/GenBank/DDBJ whole genome shotgun (WGS) entry which is preliminary data.</text>
</comment>
<feature type="region of interest" description="Disordered" evidence="1">
    <location>
        <begin position="42"/>
        <end position="116"/>
    </location>
</feature>
<proteinExistence type="predicted"/>
<evidence type="ECO:0000313" key="2">
    <source>
        <dbReference type="EMBL" id="CAH9127453.1"/>
    </source>
</evidence>
<accession>A0AAV0EW24</accession>
<feature type="compositionally biased region" description="Polar residues" evidence="1">
    <location>
        <begin position="90"/>
        <end position="102"/>
    </location>
</feature>
<gene>
    <name evidence="2" type="ORF">CEPIT_LOCUS28329</name>
</gene>
<dbReference type="Proteomes" id="UP001152523">
    <property type="component" value="Unassembled WGS sequence"/>
</dbReference>
<reference evidence="2" key="1">
    <citation type="submission" date="2022-07" db="EMBL/GenBank/DDBJ databases">
        <authorList>
            <person name="Macas J."/>
            <person name="Novak P."/>
            <person name="Neumann P."/>
        </authorList>
    </citation>
    <scope>NUCLEOTIDE SEQUENCE</scope>
</reference>
<evidence type="ECO:0000313" key="3">
    <source>
        <dbReference type="Proteomes" id="UP001152523"/>
    </source>
</evidence>
<dbReference type="AlphaFoldDB" id="A0AAV0EW24"/>
<sequence length="116" mass="13211">MVLRMIKKNQQLPMISPTRNLDRWFQWAASLECRFSSEDIRTRSRATGHQGWRRTSPEQTCSHRRKPNAHGEYLSRPGDERPISLKGHLEQSNSLPGWTNVPSDPAGNLDSGGKCI</sequence>
<organism evidence="2 3">
    <name type="scientific">Cuscuta epithymum</name>
    <dbReference type="NCBI Taxonomy" id="186058"/>
    <lineage>
        <taxon>Eukaryota</taxon>
        <taxon>Viridiplantae</taxon>
        <taxon>Streptophyta</taxon>
        <taxon>Embryophyta</taxon>
        <taxon>Tracheophyta</taxon>
        <taxon>Spermatophyta</taxon>
        <taxon>Magnoliopsida</taxon>
        <taxon>eudicotyledons</taxon>
        <taxon>Gunneridae</taxon>
        <taxon>Pentapetalae</taxon>
        <taxon>asterids</taxon>
        <taxon>lamiids</taxon>
        <taxon>Solanales</taxon>
        <taxon>Convolvulaceae</taxon>
        <taxon>Cuscuteae</taxon>
        <taxon>Cuscuta</taxon>
        <taxon>Cuscuta subgen. Cuscuta</taxon>
    </lineage>
</organism>
<evidence type="ECO:0000256" key="1">
    <source>
        <dbReference type="SAM" id="MobiDB-lite"/>
    </source>
</evidence>
<keyword evidence="3" id="KW-1185">Reference proteome</keyword>
<dbReference type="EMBL" id="CAMAPF010000948">
    <property type="protein sequence ID" value="CAH9127453.1"/>
    <property type="molecule type" value="Genomic_DNA"/>
</dbReference>
<name>A0AAV0EW24_9ASTE</name>
<feature type="compositionally biased region" description="Basic and acidic residues" evidence="1">
    <location>
        <begin position="77"/>
        <end position="89"/>
    </location>
</feature>
<protein>
    <submittedName>
        <fullName evidence="2">Uncharacterized protein</fullName>
    </submittedName>
</protein>